<evidence type="ECO:0000313" key="2">
    <source>
        <dbReference type="Proteomes" id="UP000838412"/>
    </source>
</evidence>
<evidence type="ECO:0000313" key="1">
    <source>
        <dbReference type="EMBL" id="CAH1258093.1"/>
    </source>
</evidence>
<organism evidence="1 2">
    <name type="scientific">Branchiostoma lanceolatum</name>
    <name type="common">Common lancelet</name>
    <name type="synonym">Amphioxus lanceolatum</name>
    <dbReference type="NCBI Taxonomy" id="7740"/>
    <lineage>
        <taxon>Eukaryota</taxon>
        <taxon>Metazoa</taxon>
        <taxon>Chordata</taxon>
        <taxon>Cephalochordata</taxon>
        <taxon>Leptocardii</taxon>
        <taxon>Amphioxiformes</taxon>
        <taxon>Branchiostomatidae</taxon>
        <taxon>Branchiostoma</taxon>
    </lineage>
</organism>
<dbReference type="AlphaFoldDB" id="A0A8K0EQQ3"/>
<accession>A0A8K0EQQ3</accession>
<dbReference type="EMBL" id="OV696688">
    <property type="protein sequence ID" value="CAH1258093.1"/>
    <property type="molecule type" value="Genomic_DNA"/>
</dbReference>
<protein>
    <submittedName>
        <fullName evidence="1">Hypp1962 protein</fullName>
    </submittedName>
</protein>
<name>A0A8K0EQQ3_BRALA</name>
<sequence length="258" mass="29499">MRPNPDVDAVERSRVYSTTDVTLLLQDIRRRFLTFCSHHGSKAPPSDSPLVENEQLAVVLDPCHGESLTHVLESVVPTLRVCSRELERSWSTMPNTVLIPFYTPERWRLVAAQMDYDKRSATIFWIDPRGRGAFPRRLMDSLRLPLANSISEFTKIQCGLSTQTPRSERPFVMVNARELEEDIQGYGVNEIDSGPIIVQIVRDFILGTSVPSILPACDTQHEDQLWGIREGDLKILKEVRLHNADYIERENGEELFIR</sequence>
<proteinExistence type="predicted"/>
<dbReference type="Proteomes" id="UP000838412">
    <property type="component" value="Chromosome 3"/>
</dbReference>
<gene>
    <name evidence="1" type="primary">Hypp1962</name>
    <name evidence="1" type="ORF">BLAG_LOCUS15786</name>
</gene>
<dbReference type="OrthoDB" id="9973038at2759"/>
<keyword evidence="2" id="KW-1185">Reference proteome</keyword>
<reference evidence="1" key="1">
    <citation type="submission" date="2022-01" db="EMBL/GenBank/DDBJ databases">
        <authorList>
            <person name="Braso-Vives M."/>
        </authorList>
    </citation>
    <scope>NUCLEOTIDE SEQUENCE</scope>
</reference>